<feature type="signal peptide" evidence="3">
    <location>
        <begin position="1"/>
        <end position="21"/>
    </location>
</feature>
<reference evidence="5 6" key="1">
    <citation type="submission" date="2021-05" db="EMBL/GenBank/DDBJ databases">
        <title>A Polyphasic approach of four new species of the genus Ohtaekwangia: Ohtaekwangia histidinii sp. nov., Ohtaekwangia cretensis sp. nov., Ohtaekwangia indiensis sp. nov., Ohtaekwangia reichenbachii sp. nov. from diverse environment.</title>
        <authorList>
            <person name="Octaviana S."/>
        </authorList>
    </citation>
    <scope>NUCLEOTIDE SEQUENCE [LARGE SCALE GENOMIC DNA]</scope>
    <source>
        <strain evidence="5 6">PWU5</strain>
    </source>
</reference>
<feature type="domain" description="DUF3857" evidence="4">
    <location>
        <begin position="68"/>
        <end position="231"/>
    </location>
</feature>
<feature type="transmembrane region" description="Helical" evidence="2">
    <location>
        <begin position="773"/>
        <end position="793"/>
    </location>
</feature>
<evidence type="ECO:0000313" key="6">
    <source>
        <dbReference type="Proteomes" id="UP001319080"/>
    </source>
</evidence>
<dbReference type="InterPro" id="IPR024618">
    <property type="entry name" value="DUF3857"/>
</dbReference>
<protein>
    <submittedName>
        <fullName evidence="5">Transglutaminase family protein</fullName>
    </submittedName>
</protein>
<evidence type="ECO:0000256" key="2">
    <source>
        <dbReference type="SAM" id="Phobius"/>
    </source>
</evidence>
<dbReference type="InterPro" id="IPR019690">
    <property type="entry name" value="DUF2569"/>
</dbReference>
<keyword evidence="2" id="KW-0472">Membrane</keyword>
<feature type="transmembrane region" description="Helical" evidence="2">
    <location>
        <begin position="805"/>
        <end position="822"/>
    </location>
</feature>
<feature type="transmembrane region" description="Helical" evidence="2">
    <location>
        <begin position="693"/>
        <end position="713"/>
    </location>
</feature>
<dbReference type="Pfam" id="PF12969">
    <property type="entry name" value="DUF3857"/>
    <property type="match status" value="1"/>
</dbReference>
<evidence type="ECO:0000256" key="3">
    <source>
        <dbReference type="SAM" id="SignalP"/>
    </source>
</evidence>
<gene>
    <name evidence="5" type="ORF">KK062_05140</name>
</gene>
<dbReference type="EMBL" id="JAHESE010000002">
    <property type="protein sequence ID" value="MBT1707594.1"/>
    <property type="molecule type" value="Genomic_DNA"/>
</dbReference>
<feature type="region of interest" description="Disordered" evidence="1">
    <location>
        <begin position="843"/>
        <end position="871"/>
    </location>
</feature>
<feature type="transmembrane region" description="Helical" evidence="2">
    <location>
        <begin position="652"/>
        <end position="673"/>
    </location>
</feature>
<feature type="chain" id="PRO_5043019004" evidence="3">
    <location>
        <begin position="22"/>
        <end position="871"/>
    </location>
</feature>
<organism evidence="5 6">
    <name type="scientific">Dawidia cretensis</name>
    <dbReference type="NCBI Taxonomy" id="2782350"/>
    <lineage>
        <taxon>Bacteria</taxon>
        <taxon>Pseudomonadati</taxon>
        <taxon>Bacteroidota</taxon>
        <taxon>Cytophagia</taxon>
        <taxon>Cytophagales</taxon>
        <taxon>Chryseotaleaceae</taxon>
        <taxon>Dawidia</taxon>
    </lineage>
</organism>
<dbReference type="Proteomes" id="UP001319080">
    <property type="component" value="Unassembled WGS sequence"/>
</dbReference>
<accession>A0AAP2GNU9</accession>
<feature type="transmembrane region" description="Helical" evidence="2">
    <location>
        <begin position="733"/>
        <end position="761"/>
    </location>
</feature>
<proteinExistence type="predicted"/>
<evidence type="ECO:0000259" key="4">
    <source>
        <dbReference type="Pfam" id="PF12969"/>
    </source>
</evidence>
<evidence type="ECO:0000313" key="5">
    <source>
        <dbReference type="EMBL" id="MBT1707594.1"/>
    </source>
</evidence>
<dbReference type="Gene3D" id="2.60.120.1130">
    <property type="match status" value="1"/>
</dbReference>
<dbReference type="Pfam" id="PF10754">
    <property type="entry name" value="DUF2569"/>
    <property type="match status" value="1"/>
</dbReference>
<keyword evidence="6" id="KW-1185">Reference proteome</keyword>
<comment type="caution">
    <text evidence="5">The sequence shown here is derived from an EMBL/GenBank/DDBJ whole genome shotgun (WGS) entry which is preliminary data.</text>
</comment>
<dbReference type="SUPFAM" id="SSF54001">
    <property type="entry name" value="Cysteine proteinases"/>
    <property type="match status" value="1"/>
</dbReference>
<sequence length="871" mass="98650">MKNPRLLLTLALLPGWVAVFSQSSKVVVQSPKAWVEAITFDAAAVPPAGQERSVYYLLLDEQENFQAQESFTHYAYKILTSEGLQEMSDMSISFDPAYQQLIMHTLRIHRNGQVIDQMPRTFQTIQREQSMDRYVYDGALTTVVNMTDVRVGDVIEYAFTRKGYNPVHRDNIDRTFSLNYSQGVAKNFQRITLPAARTVTLKNVNTEQKPVITEANGTRTYTWTVENIPAVVTDENVPEWYNPYQVVLMSGFDDWTAVGRWASRLFTVSESDKKALYKAAGEQFTGGTKEEYTQQVIRFVQDEVRYLGFETGLNTHQPYPPLKVYTRRFGDCKDKSLLLVTLLAAKDIEAHPVLVNTQLRGHVREQLLPSAYAFDHCIVEINLGGKRFYIDPTRSGQGGKLKAQYFPAFGEGLVLNGQGGAFALFGVAGEASITEIHTYTLPAIGGEATFDVKTVYQGAEADFARAQFAGNSLDEIQKNYLKFYGNQYPSIEKVEPLKYTDDREENTLTVEERYRVAEFWKTKEDDADVFTCMVYAQSLEQYLSVNKFARRTAPYALNYPVDYSHVMHIRLPEEWNVEEDRVDIERKEYTFFHSTKYSENTLSLTTNYTVQAPYIEAAEYERFIQDHQKMAENTSYTLTYDKKIVSAASRTWPGLLVGLLAVGGGIALVLWLYYRYDPKPAYTTEYAEQISGWLVLVSIGLMISPFLLASSMLEQPELMSGELWMSLFAMGRPGLAIFILLEQVYNIVQILFLILALVLFFQRRSSAPRIVSIFYGVSCFATILDTFVANVLIEGAAAEPGDNSDLIRAIIAAVIWIPYFNISDHVRRTFVFTLREHDIETPSDATEPAALSDSTSEDQVIRAEEPGTTQA</sequence>
<evidence type="ECO:0000256" key="1">
    <source>
        <dbReference type="SAM" id="MobiDB-lite"/>
    </source>
</evidence>
<keyword evidence="2" id="KW-1133">Transmembrane helix</keyword>
<name>A0AAP2GNU9_9BACT</name>
<dbReference type="InterPro" id="IPR038765">
    <property type="entry name" value="Papain-like_cys_pep_sf"/>
</dbReference>
<keyword evidence="3" id="KW-0732">Signal</keyword>
<dbReference type="Gene3D" id="2.60.40.3140">
    <property type="match status" value="1"/>
</dbReference>
<dbReference type="Gene3D" id="3.10.620.30">
    <property type="match status" value="1"/>
</dbReference>
<dbReference type="AlphaFoldDB" id="A0AAP2GNU9"/>
<dbReference type="RefSeq" id="WP_254083180.1">
    <property type="nucleotide sequence ID" value="NZ_JAHESE010000002.1"/>
</dbReference>
<keyword evidence="2" id="KW-0812">Transmembrane</keyword>